<feature type="region of interest" description="Disordered" evidence="2">
    <location>
        <begin position="1"/>
        <end position="44"/>
    </location>
</feature>
<organism evidence="4 5">
    <name type="scientific">Metschnikowia bicuspidata var. bicuspidata NRRL YB-4993</name>
    <dbReference type="NCBI Taxonomy" id="869754"/>
    <lineage>
        <taxon>Eukaryota</taxon>
        <taxon>Fungi</taxon>
        <taxon>Dikarya</taxon>
        <taxon>Ascomycota</taxon>
        <taxon>Saccharomycotina</taxon>
        <taxon>Pichiomycetes</taxon>
        <taxon>Metschnikowiaceae</taxon>
        <taxon>Metschnikowia</taxon>
    </lineage>
</organism>
<dbReference type="OrthoDB" id="10267235at2759"/>
<keyword evidence="4" id="KW-0418">Kinase</keyword>
<dbReference type="GO" id="GO:0004305">
    <property type="term" value="F:ethanolamine kinase activity"/>
    <property type="evidence" value="ECO:0007669"/>
    <property type="project" value="TreeGrafter"/>
</dbReference>
<evidence type="ECO:0000313" key="4">
    <source>
        <dbReference type="EMBL" id="OBA19400.1"/>
    </source>
</evidence>
<comment type="caution">
    <text evidence="4">The sequence shown here is derived from an EMBL/GenBank/DDBJ whole genome shotgun (WGS) entry which is preliminary data.</text>
</comment>
<accession>A0A1A0H617</accession>
<evidence type="ECO:0000259" key="3">
    <source>
        <dbReference type="Pfam" id="PF04428"/>
    </source>
</evidence>
<dbReference type="InterPro" id="IPR011009">
    <property type="entry name" value="Kinase-like_dom_sf"/>
</dbReference>
<keyword evidence="4" id="KW-0808">Transferase</keyword>
<feature type="compositionally biased region" description="Low complexity" evidence="2">
    <location>
        <begin position="20"/>
        <end position="34"/>
    </location>
</feature>
<name>A0A1A0H617_9ASCO</name>
<sequence>MDITHSLVHLSRSRSRSRTRNSTANSRSTSSSRRPSLGGNKRSLSSSSINRFVITPTQIDPSSEKTIPTINLNLDNTLPLDFFKQELIGLIRALRISKWRKVHLSPEHIVISRILGALTNSIYKIEYKDSDCPVQPPLLLLRVYGKNVDNLIDRDSELETLIKLSSNKIGPKLLGIFGNGRFEQFLEGFVTLGKEDIRDPVISQILGRRMKDLHYNIKLDERDKCLELPLAWLQIMKWILLFENNLLHVLSEKTVEETLLMPWLKFRSLVFAYRNWLFSKYDETALSDNYRFCHNDTQYGNLLIKSTFNPKDVVQSDGDLPSLNTSNRRDADLAVIDFEYSGANFPAFDIADHFSEWMSDYHDEEKPYYIHEDKYPTQTQQFNLLKSYVEYNFQFPSSNLKTKTQFRSRTDDIKSLMEHEVKKLYNEIIYWRATVQIFWLVWGLIQSGPTKDPIEDLASTTSGKGVLGTYEYSTGIDALKIAQDGPGPLEEEAITSTDDDFDYLKYSQQKAALIVGDLVSFGLLPISDIAPRNHNMIKFLDTKSFDV</sequence>
<evidence type="ECO:0000256" key="2">
    <source>
        <dbReference type="SAM" id="MobiDB-lite"/>
    </source>
</evidence>
<gene>
    <name evidence="4" type="ORF">METBIDRAFT_47009</name>
</gene>
<dbReference type="Gene3D" id="3.30.200.20">
    <property type="entry name" value="Phosphorylase Kinase, domain 1"/>
    <property type="match status" value="1"/>
</dbReference>
<comment type="similarity">
    <text evidence="1">Belongs to the choline/ethanolamine kinase family.</text>
</comment>
<dbReference type="PANTHER" id="PTHR22603:SF93">
    <property type="entry name" value="RE24176P"/>
    <property type="match status" value="1"/>
</dbReference>
<dbReference type="EMBL" id="LXTC01000007">
    <property type="protein sequence ID" value="OBA19400.1"/>
    <property type="molecule type" value="Genomic_DNA"/>
</dbReference>
<dbReference type="SUPFAM" id="SSF56112">
    <property type="entry name" value="Protein kinase-like (PK-like)"/>
    <property type="match status" value="1"/>
</dbReference>
<feature type="domain" description="Choline kinase N-terminal" evidence="3">
    <location>
        <begin position="66"/>
        <end position="104"/>
    </location>
</feature>
<dbReference type="GO" id="GO:0006646">
    <property type="term" value="P:phosphatidylethanolamine biosynthetic process"/>
    <property type="evidence" value="ECO:0007669"/>
    <property type="project" value="TreeGrafter"/>
</dbReference>
<dbReference type="Pfam" id="PF01633">
    <property type="entry name" value="Choline_kinase"/>
    <property type="match status" value="1"/>
</dbReference>
<keyword evidence="5" id="KW-1185">Reference proteome</keyword>
<dbReference type="GO" id="GO:0005737">
    <property type="term" value="C:cytoplasm"/>
    <property type="evidence" value="ECO:0007669"/>
    <property type="project" value="TreeGrafter"/>
</dbReference>
<dbReference type="GeneID" id="30031089"/>
<evidence type="ECO:0000313" key="5">
    <source>
        <dbReference type="Proteomes" id="UP000092555"/>
    </source>
</evidence>
<dbReference type="Proteomes" id="UP000092555">
    <property type="component" value="Unassembled WGS sequence"/>
</dbReference>
<reference evidence="4 5" key="1">
    <citation type="submission" date="2016-05" db="EMBL/GenBank/DDBJ databases">
        <title>Comparative genomics of biotechnologically important yeasts.</title>
        <authorList>
            <consortium name="DOE Joint Genome Institute"/>
            <person name="Riley R."/>
            <person name="Haridas S."/>
            <person name="Wolfe K.H."/>
            <person name="Lopes M.R."/>
            <person name="Hittinger C.T."/>
            <person name="Goker M."/>
            <person name="Salamov A."/>
            <person name="Wisecaver J."/>
            <person name="Long T.M."/>
            <person name="Aerts A.L."/>
            <person name="Barry K."/>
            <person name="Choi C."/>
            <person name="Clum A."/>
            <person name="Coughlan A.Y."/>
            <person name="Deshpande S."/>
            <person name="Douglass A.P."/>
            <person name="Hanson S.J."/>
            <person name="Klenk H.-P."/>
            <person name="LaButti K."/>
            <person name="Lapidus A."/>
            <person name="Lindquist E."/>
            <person name="Lipzen A."/>
            <person name="Meier-kolthoff J.P."/>
            <person name="Ohm R.A."/>
            <person name="Otillar R.P."/>
            <person name="Pangilinan J."/>
            <person name="Peng Y."/>
            <person name="Rokas A."/>
            <person name="Rosa C.A."/>
            <person name="Scheuner C."/>
            <person name="Sibirny A.A."/>
            <person name="Slot J.C."/>
            <person name="Stielow J.B."/>
            <person name="Sun H."/>
            <person name="Kurtzman C.P."/>
            <person name="Blackwell M."/>
            <person name="Grigoriev I.V."/>
            <person name="Jeffries T.W."/>
        </authorList>
    </citation>
    <scope>NUCLEOTIDE SEQUENCE [LARGE SCALE GENOMIC DNA]</scope>
    <source>
        <strain evidence="4 5">NRRL YB-4993</strain>
    </source>
</reference>
<dbReference type="AlphaFoldDB" id="A0A1A0H617"/>
<dbReference type="CDD" id="cd05157">
    <property type="entry name" value="ETNK_euk"/>
    <property type="match status" value="1"/>
</dbReference>
<dbReference type="GO" id="GO:0004103">
    <property type="term" value="F:choline kinase activity"/>
    <property type="evidence" value="ECO:0007669"/>
    <property type="project" value="TreeGrafter"/>
</dbReference>
<protein>
    <submittedName>
        <fullName evidence="4">Kinase-like protein</fullName>
    </submittedName>
</protein>
<dbReference type="PANTHER" id="PTHR22603">
    <property type="entry name" value="CHOLINE/ETHANOALAMINE KINASE"/>
    <property type="match status" value="1"/>
</dbReference>
<evidence type="ECO:0000256" key="1">
    <source>
        <dbReference type="ARBA" id="ARBA00038211"/>
    </source>
</evidence>
<dbReference type="STRING" id="869754.A0A1A0H617"/>
<proteinExistence type="inferred from homology"/>
<dbReference type="InterPro" id="IPR007521">
    <property type="entry name" value="Choline_kin_N"/>
</dbReference>
<dbReference type="Gene3D" id="3.90.1200.10">
    <property type="match status" value="1"/>
</dbReference>
<dbReference type="Pfam" id="PF04428">
    <property type="entry name" value="Choline_kin_N"/>
    <property type="match status" value="1"/>
</dbReference>
<dbReference type="RefSeq" id="XP_018709932.1">
    <property type="nucleotide sequence ID" value="XM_018858113.1"/>
</dbReference>